<gene>
    <name evidence="1" type="ORF">KL933_001111</name>
</gene>
<dbReference type="Proteomes" id="UP000738402">
    <property type="component" value="Unassembled WGS sequence"/>
</dbReference>
<comment type="caution">
    <text evidence="1">The sequence shown here is derived from an EMBL/GenBank/DDBJ whole genome shotgun (WGS) entry which is preliminary data.</text>
</comment>
<name>A0AAN6D8Q7_9ASCO</name>
<dbReference type="AlphaFoldDB" id="A0AAN6D8Q7"/>
<dbReference type="InterPro" id="IPR011990">
    <property type="entry name" value="TPR-like_helical_dom_sf"/>
</dbReference>
<dbReference type="EMBL" id="JAHLUH010000002">
    <property type="protein sequence ID" value="KAG7730031.1"/>
    <property type="molecule type" value="Genomic_DNA"/>
</dbReference>
<organism evidence="1 2">
    <name type="scientific">Ogataea haglerorum</name>
    <dbReference type="NCBI Taxonomy" id="1937702"/>
    <lineage>
        <taxon>Eukaryota</taxon>
        <taxon>Fungi</taxon>
        <taxon>Dikarya</taxon>
        <taxon>Ascomycota</taxon>
        <taxon>Saccharomycotina</taxon>
        <taxon>Pichiomycetes</taxon>
        <taxon>Pichiales</taxon>
        <taxon>Pichiaceae</taxon>
        <taxon>Ogataea</taxon>
    </lineage>
</organism>
<accession>A0AAN6D8Q7</accession>
<evidence type="ECO:0000313" key="1">
    <source>
        <dbReference type="EMBL" id="KAG7730031.1"/>
    </source>
</evidence>
<protein>
    <submittedName>
        <fullName evidence="1">Uncharacterized protein</fullName>
    </submittedName>
</protein>
<sequence>MNIIRRFCVSTAASNTSTFQAVEKRIHSRYDRFLELTGKKVGLQVQQDTHESVIAIYFLDILGRRGFRRETDKVRRTDKLRLGDLLPEPPAEYTKASINRYVTSVSELDFRRYPSLMPHISRIYNEVTNSPDLKRLSFKRIIRFFAKTYRTLECFEVRDKMIKMGYQPDTEVMNLLLETTLQKHHPNRIANVLENLQIMDKYHLLPNATTFHILFRGLRDLDLKRAIYRKMETLKIDMQPVQDEFFEYLSLDNRVLSEIRTAMQEHGVRTTSVAMTTKAVKELLARGEANEAWRLTLDTAQANDKSSPSFRVVRNLLWHFILTGEIYFAIALTNFLKSKFPDYEDLDNWKLLVQGMVYVNQSEHWDLLAKKLYQLNYRAAKHSERSIYFDAEEIAKINAASANPRFDIREPFTNNIQQLVMDEIFRRLIWQDHPEFDLEKNSPNFKEAATLLIQ</sequence>
<evidence type="ECO:0000313" key="2">
    <source>
        <dbReference type="Proteomes" id="UP000738402"/>
    </source>
</evidence>
<reference evidence="1" key="1">
    <citation type="journal article" date="2021" name="G3 (Bethesda)">
        <title>Genomic diversity, chromosomal rearrangements, and interspecies hybridization in the ogataea polymorpha species complex.</title>
        <authorList>
            <person name="Hanson S.J."/>
            <person name="Cinneide E.O."/>
            <person name="Salzberg L.I."/>
            <person name="Wolfe K.H."/>
            <person name="McGowan J."/>
            <person name="Fitzpatrick D.A."/>
            <person name="Matlin K."/>
        </authorList>
    </citation>
    <scope>NUCLEOTIDE SEQUENCE</scope>
    <source>
        <strain evidence="1">83-405-1</strain>
    </source>
</reference>
<dbReference type="Gene3D" id="1.25.40.10">
    <property type="entry name" value="Tetratricopeptide repeat domain"/>
    <property type="match status" value="1"/>
</dbReference>
<proteinExistence type="predicted"/>